<dbReference type="SUPFAM" id="SSF52151">
    <property type="entry name" value="FabD/lysophospholipase-like"/>
    <property type="match status" value="1"/>
</dbReference>
<evidence type="ECO:0000313" key="7">
    <source>
        <dbReference type="EMBL" id="QVT82040.1"/>
    </source>
</evidence>
<dbReference type="PANTHER" id="PTHR14226:SF57">
    <property type="entry name" value="BLR7027 PROTEIN"/>
    <property type="match status" value="1"/>
</dbReference>
<name>A0ABX8EPU0_9ACTN</name>
<dbReference type="PROSITE" id="PS51635">
    <property type="entry name" value="PNPLA"/>
    <property type="match status" value="1"/>
</dbReference>
<protein>
    <recommendedName>
        <fullName evidence="6">PNPLA domain-containing protein</fullName>
    </recommendedName>
</protein>
<feature type="domain" description="PNPLA" evidence="6">
    <location>
        <begin position="34"/>
        <end position="255"/>
    </location>
</feature>
<evidence type="ECO:0000256" key="3">
    <source>
        <dbReference type="ARBA" id="ARBA00023098"/>
    </source>
</evidence>
<keyword evidence="8" id="KW-1185">Reference proteome</keyword>
<evidence type="ECO:0000256" key="5">
    <source>
        <dbReference type="SAM" id="MobiDB-lite"/>
    </source>
</evidence>
<feature type="region of interest" description="Disordered" evidence="5">
    <location>
        <begin position="1"/>
        <end position="30"/>
    </location>
</feature>
<sequence>MPPAEPRRPARPTRTSRPAGSPRDRAGEDGDVALVLDAGGARSAYQVGVLEVLLPELERRGVHPTLHLGTSAGALLAAALTSTAHLDAEEQVERLVATLDQATKRHVIRPLWQQVPVVALRYASETLGLSVFRLRGLFGTGPLARTLGRAISWDSLHDNLEQGRVHALSIVATAVRTGEVVMFTETDPDHRDLPGPETPDGYRRFVRTHLGVEHLMASSAIPTLFPSVRVESPDEAAGWYADGATRRRVPLAPALELGAERVVAVGTGSLHPRTADPVLDRTPVDLGDGGATLLGSVMDDPMRHDLRRLAETNAMAADEDLRPALDRHRASRGRPPYRVVPYVAIAPERGDALADTALEVFRENHKSWRGTLSDPDLQVVHRLLGSDSPLQGELLSYLLFDPDFFDAARDLGRRDGRTWLAEHPDLWETGPIQAPAG</sequence>
<reference evidence="7 8" key="1">
    <citation type="submission" date="2021-05" db="EMBL/GenBank/DDBJ databases">
        <title>Complete genome of Nocardioides aquaticus KCTC 9944T isolated from meromictic and hypersaline Ekho Lake, Antarctica.</title>
        <authorList>
            <person name="Hwang K."/>
            <person name="Kim K.M."/>
            <person name="Choe H."/>
        </authorList>
    </citation>
    <scope>NUCLEOTIDE SEQUENCE [LARGE SCALE GENOMIC DNA]</scope>
    <source>
        <strain evidence="7 8">KCTC 9944</strain>
    </source>
</reference>
<evidence type="ECO:0000256" key="4">
    <source>
        <dbReference type="PROSITE-ProRule" id="PRU01161"/>
    </source>
</evidence>
<dbReference type="Gene3D" id="3.40.1090.10">
    <property type="entry name" value="Cytosolic phospholipase A2 catalytic domain"/>
    <property type="match status" value="1"/>
</dbReference>
<evidence type="ECO:0000256" key="2">
    <source>
        <dbReference type="ARBA" id="ARBA00022963"/>
    </source>
</evidence>
<keyword evidence="3 4" id="KW-0443">Lipid metabolism</keyword>
<dbReference type="Proteomes" id="UP000679307">
    <property type="component" value="Chromosome"/>
</dbReference>
<evidence type="ECO:0000259" key="6">
    <source>
        <dbReference type="PROSITE" id="PS51635"/>
    </source>
</evidence>
<organism evidence="7 8">
    <name type="scientific">Nocardioides aquaticus</name>
    <dbReference type="NCBI Taxonomy" id="160826"/>
    <lineage>
        <taxon>Bacteria</taxon>
        <taxon>Bacillati</taxon>
        <taxon>Actinomycetota</taxon>
        <taxon>Actinomycetes</taxon>
        <taxon>Propionibacteriales</taxon>
        <taxon>Nocardioidaceae</taxon>
        <taxon>Nocardioides</taxon>
    </lineage>
</organism>
<proteinExistence type="predicted"/>
<keyword evidence="2 4" id="KW-0442">Lipid degradation</keyword>
<comment type="caution">
    <text evidence="4">Lacks conserved residue(s) required for the propagation of feature annotation.</text>
</comment>
<evidence type="ECO:0000313" key="8">
    <source>
        <dbReference type="Proteomes" id="UP000679307"/>
    </source>
</evidence>
<gene>
    <name evidence="7" type="ORF">ENKNEFLB_04459</name>
</gene>
<dbReference type="InterPro" id="IPR016035">
    <property type="entry name" value="Acyl_Trfase/lysoPLipase"/>
</dbReference>
<feature type="short sequence motif" description="GXSXG" evidence="4">
    <location>
        <begin position="69"/>
        <end position="73"/>
    </location>
</feature>
<accession>A0ABX8EPU0</accession>
<feature type="short sequence motif" description="DGA/G" evidence="4">
    <location>
        <begin position="242"/>
        <end position="244"/>
    </location>
</feature>
<dbReference type="Pfam" id="PF01734">
    <property type="entry name" value="Patatin"/>
    <property type="match status" value="1"/>
</dbReference>
<evidence type="ECO:0000256" key="1">
    <source>
        <dbReference type="ARBA" id="ARBA00022801"/>
    </source>
</evidence>
<dbReference type="InterPro" id="IPR002641">
    <property type="entry name" value="PNPLA_dom"/>
</dbReference>
<dbReference type="EMBL" id="CP075371">
    <property type="protein sequence ID" value="QVT82040.1"/>
    <property type="molecule type" value="Genomic_DNA"/>
</dbReference>
<dbReference type="InterPro" id="IPR050301">
    <property type="entry name" value="NTE"/>
</dbReference>
<feature type="active site" description="Proton acceptor" evidence="4">
    <location>
        <position position="242"/>
    </location>
</feature>
<dbReference type="RefSeq" id="WP_214057310.1">
    <property type="nucleotide sequence ID" value="NZ_BAAAHS010000049.1"/>
</dbReference>
<feature type="active site" description="Nucleophile" evidence="4">
    <location>
        <position position="71"/>
    </location>
</feature>
<keyword evidence="1 4" id="KW-0378">Hydrolase</keyword>
<dbReference type="PANTHER" id="PTHR14226">
    <property type="entry name" value="NEUROPATHY TARGET ESTERASE/SWISS CHEESE D.MELANOGASTER"/>
    <property type="match status" value="1"/>
</dbReference>